<dbReference type="EMBL" id="JADCNM010000002">
    <property type="protein sequence ID" value="KAG0494713.1"/>
    <property type="molecule type" value="Genomic_DNA"/>
</dbReference>
<dbReference type="SUPFAM" id="SSF51126">
    <property type="entry name" value="Pectin lyase-like"/>
    <property type="match status" value="1"/>
</dbReference>
<dbReference type="Pfam" id="PF04043">
    <property type="entry name" value="PMEI"/>
    <property type="match status" value="1"/>
</dbReference>
<dbReference type="SMART" id="SM00856">
    <property type="entry name" value="PMEI"/>
    <property type="match status" value="1"/>
</dbReference>
<dbReference type="Pfam" id="PF01095">
    <property type="entry name" value="Pectinesterase"/>
    <property type="match status" value="1"/>
</dbReference>
<evidence type="ECO:0000313" key="9">
    <source>
        <dbReference type="EMBL" id="KAG0494713.1"/>
    </source>
</evidence>
<dbReference type="GO" id="GO:0030599">
    <property type="term" value="F:pectinesterase activity"/>
    <property type="evidence" value="ECO:0007669"/>
    <property type="project" value="UniProtKB-UniRule"/>
</dbReference>
<dbReference type="Gene3D" id="1.20.140.40">
    <property type="entry name" value="Invertase/pectin methylesterase inhibitor family protein"/>
    <property type="match status" value="1"/>
</dbReference>
<evidence type="ECO:0000256" key="7">
    <source>
        <dbReference type="RuleBase" id="RU000589"/>
    </source>
</evidence>
<dbReference type="InterPro" id="IPR006501">
    <property type="entry name" value="Pectinesterase_inhib_dom"/>
</dbReference>
<evidence type="ECO:0000256" key="6">
    <source>
        <dbReference type="PROSITE-ProRule" id="PRU10040"/>
    </source>
</evidence>
<evidence type="ECO:0000256" key="5">
    <source>
        <dbReference type="ARBA" id="ARBA00023085"/>
    </source>
</evidence>
<dbReference type="PANTHER" id="PTHR31707">
    <property type="entry name" value="PECTINESTERASE"/>
    <property type="match status" value="1"/>
</dbReference>
<evidence type="ECO:0000256" key="2">
    <source>
        <dbReference type="ARBA" id="ARBA00006027"/>
    </source>
</evidence>
<dbReference type="PROSITE" id="PS00503">
    <property type="entry name" value="PECTINESTERASE_2"/>
    <property type="match status" value="1"/>
</dbReference>
<dbReference type="EC" id="3.1.1.11" evidence="7"/>
<dbReference type="InterPro" id="IPR011050">
    <property type="entry name" value="Pectin_lyase_fold/virulence"/>
</dbReference>
<dbReference type="GO" id="GO:0045490">
    <property type="term" value="P:pectin catabolic process"/>
    <property type="evidence" value="ECO:0007669"/>
    <property type="project" value="UniProtKB-UniRule"/>
</dbReference>
<evidence type="ECO:0000256" key="3">
    <source>
        <dbReference type="ARBA" id="ARBA00007786"/>
    </source>
</evidence>
<evidence type="ECO:0000256" key="1">
    <source>
        <dbReference type="ARBA" id="ARBA00005184"/>
    </source>
</evidence>
<proteinExistence type="inferred from homology"/>
<dbReference type="AlphaFoldDB" id="A0A835RQ80"/>
<comment type="similarity">
    <text evidence="3">In the C-terminal section; belongs to the pectinesterase family.</text>
</comment>
<sequence length="562" mass="60574">MANKAIFGGFTAILLVAAVIGVIAVTTKSGSKHASASASSSGELSTTTKSVTALCAGTAYKDACENTLNGAVNSSSSAADIIRAAVRVINAEVEAAYQKAHELNKVARGSIDNDGFEFCKQLLVDAGEQLEAVFSEANNTDRADDLQAWLSMVISYRTNCLASIESQELSNQMAAALKNTTELTDNAIVIVSAVAQLAKELNIDVSTGEITGSATGSRRLLSSRKGEFPSWMSVVDRKLLATGGLPIVPTAVVAKDGSGQFKTITDALKAMPKVYTGRYVIYVKAGVYNEKVSVEKTKPNLLIYGDGPRKTIVTGRLNFAEGVGTFKTATFSVLAPGFIAKSMGFTNTAGPKGHQAVALRLNADAAVIYNCRIDGFQDSFYTQSGRHFVRNSVISGTIDFIFGDSQAVIQNSLIIVRRPMDNQQNSVTAHGKDTPNEKTGLTIQNCRIVPDQALFPDRFKIPSYLGRPWKQYSTTIVMESTIGDLIRPEGWMPWNGNFALDTLYYAEYNNRGPGAATNGRVKWKGYHVINRREAIRWTADSLLGGKNWIPFSGVPVFLNLVK</sequence>
<comment type="catalytic activity">
    <reaction evidence="7">
        <text>[(1-&gt;4)-alpha-D-galacturonosyl methyl ester](n) + n H2O = [(1-&gt;4)-alpha-D-galacturonosyl](n) + n methanol + n H(+)</text>
        <dbReference type="Rhea" id="RHEA:22380"/>
        <dbReference type="Rhea" id="RHEA-COMP:14570"/>
        <dbReference type="Rhea" id="RHEA-COMP:14573"/>
        <dbReference type="ChEBI" id="CHEBI:15377"/>
        <dbReference type="ChEBI" id="CHEBI:15378"/>
        <dbReference type="ChEBI" id="CHEBI:17790"/>
        <dbReference type="ChEBI" id="CHEBI:140522"/>
        <dbReference type="ChEBI" id="CHEBI:140523"/>
        <dbReference type="EC" id="3.1.1.11"/>
    </reaction>
</comment>
<accession>A0A835RQ80</accession>
<name>A0A835RQ80_VANPL</name>
<comment type="caution">
    <text evidence="9">The sequence shown here is derived from an EMBL/GenBank/DDBJ whole genome shotgun (WGS) entry which is preliminary data.</text>
</comment>
<dbReference type="InterPro" id="IPR012334">
    <property type="entry name" value="Pectin_lyas_fold"/>
</dbReference>
<dbReference type="FunFam" id="2.160.20.10:FF:000001">
    <property type="entry name" value="Pectinesterase"/>
    <property type="match status" value="1"/>
</dbReference>
<dbReference type="OrthoDB" id="744833at2759"/>
<evidence type="ECO:0000313" key="10">
    <source>
        <dbReference type="Proteomes" id="UP000639772"/>
    </source>
</evidence>
<protein>
    <recommendedName>
        <fullName evidence="7">Pectinesterase</fullName>
        <ecNumber evidence="7">3.1.1.11</ecNumber>
    </recommendedName>
</protein>
<comment type="similarity">
    <text evidence="2">In the N-terminal section; belongs to the PMEI family.</text>
</comment>
<organism evidence="9 10">
    <name type="scientific">Vanilla planifolia</name>
    <name type="common">Vanilla</name>
    <dbReference type="NCBI Taxonomy" id="51239"/>
    <lineage>
        <taxon>Eukaryota</taxon>
        <taxon>Viridiplantae</taxon>
        <taxon>Streptophyta</taxon>
        <taxon>Embryophyta</taxon>
        <taxon>Tracheophyta</taxon>
        <taxon>Spermatophyta</taxon>
        <taxon>Magnoliopsida</taxon>
        <taxon>Liliopsida</taxon>
        <taxon>Asparagales</taxon>
        <taxon>Orchidaceae</taxon>
        <taxon>Vanilloideae</taxon>
        <taxon>Vanilleae</taxon>
        <taxon>Vanilla</taxon>
    </lineage>
</organism>
<keyword evidence="5 7" id="KW-0063">Aspartyl esterase</keyword>
<dbReference type="NCBIfam" id="TIGR01614">
    <property type="entry name" value="PME_inhib"/>
    <property type="match status" value="1"/>
</dbReference>
<dbReference type="UniPathway" id="UPA00545">
    <property type="reaction ID" value="UER00823"/>
</dbReference>
<keyword evidence="4 7" id="KW-0378">Hydrolase</keyword>
<comment type="pathway">
    <text evidence="1 7">Glycan metabolism; pectin degradation; 2-dehydro-3-deoxy-D-gluconate from pectin: step 1/5.</text>
</comment>
<evidence type="ECO:0000256" key="4">
    <source>
        <dbReference type="ARBA" id="ARBA00022801"/>
    </source>
</evidence>
<evidence type="ECO:0000259" key="8">
    <source>
        <dbReference type="SMART" id="SM00856"/>
    </source>
</evidence>
<dbReference type="InterPro" id="IPR000070">
    <property type="entry name" value="Pectinesterase_cat"/>
</dbReference>
<dbReference type="GO" id="GO:0042545">
    <property type="term" value="P:cell wall modification"/>
    <property type="evidence" value="ECO:0007669"/>
    <property type="project" value="UniProtKB-UniRule"/>
</dbReference>
<feature type="domain" description="Pectinesterase inhibitor" evidence="8">
    <location>
        <begin position="46"/>
        <end position="190"/>
    </location>
</feature>
<dbReference type="CDD" id="cd15798">
    <property type="entry name" value="PMEI-like_3"/>
    <property type="match status" value="1"/>
</dbReference>
<dbReference type="Gene3D" id="2.160.20.10">
    <property type="entry name" value="Single-stranded right-handed beta-helix, Pectin lyase-like"/>
    <property type="match status" value="1"/>
</dbReference>
<dbReference type="InterPro" id="IPR035513">
    <property type="entry name" value="Invertase/methylesterase_inhib"/>
</dbReference>
<dbReference type="InterPro" id="IPR033131">
    <property type="entry name" value="Pectinesterase_Asp_AS"/>
</dbReference>
<dbReference type="GO" id="GO:0004857">
    <property type="term" value="F:enzyme inhibitor activity"/>
    <property type="evidence" value="ECO:0007669"/>
    <property type="project" value="InterPro"/>
</dbReference>
<gene>
    <name evidence="9" type="ORF">HPP92_005707</name>
</gene>
<dbReference type="Proteomes" id="UP000639772">
    <property type="component" value="Unassembled WGS sequence"/>
</dbReference>
<dbReference type="SUPFAM" id="SSF101148">
    <property type="entry name" value="Plant invertase/pectin methylesterase inhibitor"/>
    <property type="match status" value="1"/>
</dbReference>
<reference evidence="9 10" key="1">
    <citation type="journal article" date="2020" name="Nat. Food">
        <title>A phased Vanilla planifolia genome enables genetic improvement of flavour and production.</title>
        <authorList>
            <person name="Hasing T."/>
            <person name="Tang H."/>
            <person name="Brym M."/>
            <person name="Khazi F."/>
            <person name="Huang T."/>
            <person name="Chambers A.H."/>
        </authorList>
    </citation>
    <scope>NUCLEOTIDE SEQUENCE [LARGE SCALE GENOMIC DNA]</scope>
    <source>
        <tissue evidence="9">Leaf</tissue>
    </source>
</reference>
<feature type="active site" evidence="6">
    <location>
        <position position="399"/>
    </location>
</feature>